<dbReference type="GeneID" id="5000858"/>
<dbReference type="SUPFAM" id="SSF50978">
    <property type="entry name" value="WD40 repeat-like"/>
    <property type="match status" value="1"/>
</dbReference>
<dbReference type="eggNOG" id="KOG1407">
    <property type="taxonomic scope" value="Eukaryota"/>
</dbReference>
<reference evidence="5 6" key="1">
    <citation type="journal article" date="2007" name="Proc. Natl. Acad. Sci. U.S.A.">
        <title>The tiny eukaryote Ostreococcus provides genomic insights into the paradox of plankton speciation.</title>
        <authorList>
            <person name="Palenik B."/>
            <person name="Grimwood J."/>
            <person name="Aerts A."/>
            <person name="Rouze P."/>
            <person name="Salamov A."/>
            <person name="Putnam N."/>
            <person name="Dupont C."/>
            <person name="Jorgensen R."/>
            <person name="Derelle E."/>
            <person name="Rombauts S."/>
            <person name="Zhou K."/>
            <person name="Otillar R."/>
            <person name="Merchant S.S."/>
            <person name="Podell S."/>
            <person name="Gaasterland T."/>
            <person name="Napoli C."/>
            <person name="Gendler K."/>
            <person name="Manuell A."/>
            <person name="Tai V."/>
            <person name="Vallon O."/>
            <person name="Piganeau G."/>
            <person name="Jancek S."/>
            <person name="Heijde M."/>
            <person name="Jabbari K."/>
            <person name="Bowler C."/>
            <person name="Lohr M."/>
            <person name="Robbens S."/>
            <person name="Werner G."/>
            <person name="Dubchak I."/>
            <person name="Pazour G.J."/>
            <person name="Ren Q."/>
            <person name="Paulsen I."/>
            <person name="Delwiche C."/>
            <person name="Schmutz J."/>
            <person name="Rokhsar D."/>
            <person name="Van de Peer Y."/>
            <person name="Moreau H."/>
            <person name="Grigoriev I.V."/>
        </authorList>
    </citation>
    <scope>NUCLEOTIDE SEQUENCE [LARGE SCALE GENOMIC DNA]</scope>
    <source>
        <strain evidence="5 6">CCE9901</strain>
    </source>
</reference>
<feature type="repeat" description="WD" evidence="4">
    <location>
        <begin position="72"/>
        <end position="116"/>
    </location>
</feature>
<dbReference type="Proteomes" id="UP000001568">
    <property type="component" value="Chromosome 3"/>
</dbReference>
<evidence type="ECO:0000256" key="4">
    <source>
        <dbReference type="PROSITE-ProRule" id="PRU00221"/>
    </source>
</evidence>
<evidence type="ECO:0000313" key="6">
    <source>
        <dbReference type="Proteomes" id="UP000001568"/>
    </source>
</evidence>
<accession>A4RUW7</accession>
<keyword evidence="1 4" id="KW-0853">WD repeat</keyword>
<dbReference type="InterPro" id="IPR015943">
    <property type="entry name" value="WD40/YVTN_repeat-like_dom_sf"/>
</dbReference>
<dbReference type="STRING" id="436017.A4RUW7"/>
<dbReference type="OMA" id="WNADGRH"/>
<dbReference type="OrthoDB" id="340259at2759"/>
<dbReference type="PROSITE" id="PS50082">
    <property type="entry name" value="WD_REPEATS_2"/>
    <property type="match status" value="1"/>
</dbReference>
<protein>
    <submittedName>
        <fullName evidence="5">Uncharacterized protein</fullName>
    </submittedName>
</protein>
<evidence type="ECO:0000256" key="3">
    <source>
        <dbReference type="ARBA" id="ARBA00046343"/>
    </source>
</evidence>
<proteinExistence type="inferred from homology"/>
<sequence length="328" mass="35415">MYMPNPGEFEPPKLTYDDSNARTTTLVGGKKAVKTVQWSVGGDKLASGGVEHDVRVHDVEHGAGTGRGAQTLRGHAGAVEQLRFDPSRQGGDRALTVSSDKTAKIWDAKSGKCAGTIEMKEGLMNAAWSPSGRHVAVGSKSDVISIVDVTTMKVIWEQKFKYEANEMMWDKTGKSFMMATGEGKMEKFTFDETTGSLTPLSSHFAHNGGCYCMAIDPTGKYHAMGAADAIVSLWESETNICYDTIVRLDYPIRSVSYSHDSRYIAAASEDLKIDVAEVMTGDCVAQIKTKEAMNTIAFHPKELVLAYAGDGGDISLWSAFTAISAGTK</sequence>
<keyword evidence="2" id="KW-0677">Repeat</keyword>
<dbReference type="InterPro" id="IPR040132">
    <property type="entry name" value="Tex1/THOC3"/>
</dbReference>
<gene>
    <name evidence="5" type="ORF">OSTLU_30768</name>
</gene>
<dbReference type="PROSITE" id="PS00678">
    <property type="entry name" value="WD_REPEATS_1"/>
    <property type="match status" value="1"/>
</dbReference>
<dbReference type="EMBL" id="CP000583">
    <property type="protein sequence ID" value="ABO95035.1"/>
    <property type="molecule type" value="Genomic_DNA"/>
</dbReference>
<dbReference type="PANTHER" id="PTHR22839:SF0">
    <property type="entry name" value="THO COMPLEX SUBUNIT 3"/>
    <property type="match status" value="1"/>
</dbReference>
<keyword evidence="6" id="KW-1185">Reference proteome</keyword>
<name>A4RUW7_OSTLU</name>
<dbReference type="PROSITE" id="PS50294">
    <property type="entry name" value="WD_REPEATS_REGION"/>
    <property type="match status" value="1"/>
</dbReference>
<dbReference type="RefSeq" id="XP_001416742.1">
    <property type="nucleotide sequence ID" value="XM_001416705.1"/>
</dbReference>
<evidence type="ECO:0000256" key="1">
    <source>
        <dbReference type="ARBA" id="ARBA00022574"/>
    </source>
</evidence>
<dbReference type="InterPro" id="IPR036322">
    <property type="entry name" value="WD40_repeat_dom_sf"/>
</dbReference>
<evidence type="ECO:0000313" key="5">
    <source>
        <dbReference type="EMBL" id="ABO95035.1"/>
    </source>
</evidence>
<dbReference type="InterPro" id="IPR019775">
    <property type="entry name" value="WD40_repeat_CS"/>
</dbReference>
<organism evidence="5 6">
    <name type="scientific">Ostreococcus lucimarinus (strain CCE9901)</name>
    <dbReference type="NCBI Taxonomy" id="436017"/>
    <lineage>
        <taxon>Eukaryota</taxon>
        <taxon>Viridiplantae</taxon>
        <taxon>Chlorophyta</taxon>
        <taxon>Mamiellophyceae</taxon>
        <taxon>Mamiellales</taxon>
        <taxon>Bathycoccaceae</taxon>
        <taxon>Ostreococcus</taxon>
    </lineage>
</organism>
<dbReference type="GO" id="GO:0006406">
    <property type="term" value="P:mRNA export from nucleus"/>
    <property type="evidence" value="ECO:0007669"/>
    <property type="project" value="InterPro"/>
</dbReference>
<evidence type="ECO:0000256" key="2">
    <source>
        <dbReference type="ARBA" id="ARBA00022737"/>
    </source>
</evidence>
<dbReference type="KEGG" id="olu:OSTLU_30768"/>
<dbReference type="PANTHER" id="PTHR22839">
    <property type="entry name" value="THO COMPLEX SUBUNIT 3 THO3"/>
    <property type="match status" value="1"/>
</dbReference>
<dbReference type="Gene3D" id="2.130.10.10">
    <property type="entry name" value="YVTN repeat-like/Quinoprotein amine dehydrogenase"/>
    <property type="match status" value="2"/>
</dbReference>
<dbReference type="Gramene" id="ABO95035">
    <property type="protein sequence ID" value="ABO95035"/>
    <property type="gene ID" value="OSTLU_30768"/>
</dbReference>
<dbReference type="SMART" id="SM00320">
    <property type="entry name" value="WD40"/>
    <property type="match status" value="6"/>
</dbReference>
<comment type="similarity">
    <text evidence="3">Belongs to the THOC3 family.</text>
</comment>
<dbReference type="InterPro" id="IPR001680">
    <property type="entry name" value="WD40_rpt"/>
</dbReference>
<dbReference type="HOGENOM" id="CLU_045202_0_0_1"/>
<dbReference type="GO" id="GO:0000445">
    <property type="term" value="C:THO complex part of transcription export complex"/>
    <property type="evidence" value="ECO:0007669"/>
    <property type="project" value="TreeGrafter"/>
</dbReference>
<dbReference type="AlphaFoldDB" id="A4RUW7"/>
<dbReference type="Pfam" id="PF00400">
    <property type="entry name" value="WD40"/>
    <property type="match status" value="4"/>
</dbReference>